<name>A0A8C7E8U2_NOTPE</name>
<dbReference type="Proteomes" id="UP000694420">
    <property type="component" value="Unplaced"/>
</dbReference>
<proteinExistence type="predicted"/>
<reference evidence="2" key="2">
    <citation type="submission" date="2025-09" db="UniProtKB">
        <authorList>
            <consortium name="Ensembl"/>
        </authorList>
    </citation>
    <scope>IDENTIFICATION</scope>
</reference>
<organism evidence="2 3">
    <name type="scientific">Nothoprocta perdicaria</name>
    <name type="common">Chilean tinamou</name>
    <name type="synonym">Crypturus perdicarius</name>
    <dbReference type="NCBI Taxonomy" id="30464"/>
    <lineage>
        <taxon>Eukaryota</taxon>
        <taxon>Metazoa</taxon>
        <taxon>Chordata</taxon>
        <taxon>Craniata</taxon>
        <taxon>Vertebrata</taxon>
        <taxon>Euteleostomi</taxon>
        <taxon>Archelosauria</taxon>
        <taxon>Archosauria</taxon>
        <taxon>Dinosauria</taxon>
        <taxon>Saurischia</taxon>
        <taxon>Theropoda</taxon>
        <taxon>Coelurosauria</taxon>
        <taxon>Aves</taxon>
        <taxon>Palaeognathae</taxon>
        <taxon>Tinamiformes</taxon>
        <taxon>Tinamidae</taxon>
        <taxon>Nothoprocta</taxon>
    </lineage>
</organism>
<accession>A0A8C7E8U2</accession>
<reference evidence="2" key="1">
    <citation type="submission" date="2025-08" db="UniProtKB">
        <authorList>
            <consortium name="Ensembl"/>
        </authorList>
    </citation>
    <scope>IDENTIFICATION</scope>
</reference>
<protein>
    <submittedName>
        <fullName evidence="2">Uncharacterized protein</fullName>
    </submittedName>
</protein>
<keyword evidence="3" id="KW-1185">Reference proteome</keyword>
<evidence type="ECO:0000313" key="3">
    <source>
        <dbReference type="Proteomes" id="UP000694420"/>
    </source>
</evidence>
<evidence type="ECO:0000256" key="1">
    <source>
        <dbReference type="SAM" id="MobiDB-lite"/>
    </source>
</evidence>
<evidence type="ECO:0000313" key="2">
    <source>
        <dbReference type="Ensembl" id="ENSNPEP00000002116.1"/>
    </source>
</evidence>
<dbReference type="AlphaFoldDB" id="A0A8C7E8U2"/>
<feature type="compositionally biased region" description="Basic and acidic residues" evidence="1">
    <location>
        <begin position="62"/>
        <end position="77"/>
    </location>
</feature>
<dbReference type="Ensembl" id="ENSNPET00000002158.1">
    <property type="protein sequence ID" value="ENSNPEP00000002116.1"/>
    <property type="gene ID" value="ENSNPEG00000001634.1"/>
</dbReference>
<sequence length="83" mass="9004">MLFHSAPLPPRCHMTPQSSEPFLAFLTHLPKKDLPQKNVVRLTRALGCGDLNSRAEPGAAKQDGDIDGSRGGSRQEIHICAQS</sequence>
<feature type="region of interest" description="Disordered" evidence="1">
    <location>
        <begin position="51"/>
        <end position="83"/>
    </location>
</feature>